<evidence type="ECO:0000313" key="2">
    <source>
        <dbReference type="Proteomes" id="UP000325081"/>
    </source>
</evidence>
<dbReference type="EMBL" id="BKCP01006826">
    <property type="protein sequence ID" value="GER43984.1"/>
    <property type="molecule type" value="Genomic_DNA"/>
</dbReference>
<name>A0A5A7QG02_STRAF</name>
<sequence>MGRSFPADQQLAMEGRHTVTIHGEAGPVKVENDFVSHRQAHPIWRGSCRSLHLIQGEGDQHSPTPKSSIIEEATAPPASAAVLTVPSTSASAPWLAAASSTTHMSFAQ</sequence>
<proteinExistence type="predicted"/>
<comment type="caution">
    <text evidence="1">The sequence shown here is derived from an EMBL/GenBank/DDBJ whole genome shotgun (WGS) entry which is preliminary data.</text>
</comment>
<evidence type="ECO:0000313" key="1">
    <source>
        <dbReference type="EMBL" id="GER43984.1"/>
    </source>
</evidence>
<dbReference type="Proteomes" id="UP000325081">
    <property type="component" value="Unassembled WGS sequence"/>
</dbReference>
<dbReference type="AlphaFoldDB" id="A0A5A7QG02"/>
<keyword evidence="2" id="KW-1185">Reference proteome</keyword>
<accession>A0A5A7QG02</accession>
<organism evidence="1 2">
    <name type="scientific">Striga asiatica</name>
    <name type="common">Asiatic witchweed</name>
    <name type="synonym">Buchnera asiatica</name>
    <dbReference type="NCBI Taxonomy" id="4170"/>
    <lineage>
        <taxon>Eukaryota</taxon>
        <taxon>Viridiplantae</taxon>
        <taxon>Streptophyta</taxon>
        <taxon>Embryophyta</taxon>
        <taxon>Tracheophyta</taxon>
        <taxon>Spermatophyta</taxon>
        <taxon>Magnoliopsida</taxon>
        <taxon>eudicotyledons</taxon>
        <taxon>Gunneridae</taxon>
        <taxon>Pentapetalae</taxon>
        <taxon>asterids</taxon>
        <taxon>lamiids</taxon>
        <taxon>Lamiales</taxon>
        <taxon>Orobanchaceae</taxon>
        <taxon>Buchnereae</taxon>
        <taxon>Striga</taxon>
    </lineage>
</organism>
<gene>
    <name evidence="1" type="ORF">STAS_20862</name>
</gene>
<protein>
    <submittedName>
        <fullName evidence="1">Calcineurin-like metallo-phosphoesterase super family protein</fullName>
    </submittedName>
</protein>
<reference evidence="2" key="1">
    <citation type="journal article" date="2019" name="Curr. Biol.">
        <title>Genome Sequence of Striga asiatica Provides Insight into the Evolution of Plant Parasitism.</title>
        <authorList>
            <person name="Yoshida S."/>
            <person name="Kim S."/>
            <person name="Wafula E.K."/>
            <person name="Tanskanen J."/>
            <person name="Kim Y.M."/>
            <person name="Honaas L."/>
            <person name="Yang Z."/>
            <person name="Spallek T."/>
            <person name="Conn C.E."/>
            <person name="Ichihashi Y."/>
            <person name="Cheong K."/>
            <person name="Cui S."/>
            <person name="Der J.P."/>
            <person name="Gundlach H."/>
            <person name="Jiao Y."/>
            <person name="Hori C."/>
            <person name="Ishida J.K."/>
            <person name="Kasahara H."/>
            <person name="Kiba T."/>
            <person name="Kim M.S."/>
            <person name="Koo N."/>
            <person name="Laohavisit A."/>
            <person name="Lee Y.H."/>
            <person name="Lumba S."/>
            <person name="McCourt P."/>
            <person name="Mortimer J.C."/>
            <person name="Mutuku J.M."/>
            <person name="Nomura T."/>
            <person name="Sasaki-Sekimoto Y."/>
            <person name="Seto Y."/>
            <person name="Wang Y."/>
            <person name="Wakatake T."/>
            <person name="Sakakibara H."/>
            <person name="Demura T."/>
            <person name="Yamaguchi S."/>
            <person name="Yoneyama K."/>
            <person name="Manabe R.I."/>
            <person name="Nelson D.C."/>
            <person name="Schulman A.H."/>
            <person name="Timko M.P."/>
            <person name="dePamphilis C.W."/>
            <person name="Choi D."/>
            <person name="Shirasu K."/>
        </authorList>
    </citation>
    <scope>NUCLEOTIDE SEQUENCE [LARGE SCALE GENOMIC DNA]</scope>
    <source>
        <strain evidence="2">cv. UVA1</strain>
    </source>
</reference>